<dbReference type="InParanoid" id="A0A024FX42"/>
<dbReference type="Proteomes" id="UP000053237">
    <property type="component" value="Unassembled WGS sequence"/>
</dbReference>
<name>A0A024FX42_9STRA</name>
<proteinExistence type="predicted"/>
<evidence type="ECO:0000313" key="1">
    <source>
        <dbReference type="EMBL" id="CCI11690.1"/>
    </source>
</evidence>
<organism evidence="1 2">
    <name type="scientific">Albugo candida</name>
    <dbReference type="NCBI Taxonomy" id="65357"/>
    <lineage>
        <taxon>Eukaryota</taxon>
        <taxon>Sar</taxon>
        <taxon>Stramenopiles</taxon>
        <taxon>Oomycota</taxon>
        <taxon>Peronosporomycetes</taxon>
        <taxon>Albuginales</taxon>
        <taxon>Albuginaceae</taxon>
        <taxon>Albugo</taxon>
    </lineage>
</organism>
<accession>A0A024FX42</accession>
<sequence>MQNLEKDTVVAIRTISHFVYAQKTPIYLNQINPLNYVLTAWSKHFVEEIIPSIMASAAYNYSTESYKSAWQIPSANENYISSKNKLKYLYIELKIGSHVAHRKMIDYDARIINWD</sequence>
<comment type="caution">
    <text evidence="1">The sequence shown here is derived from an EMBL/GenBank/DDBJ whole genome shotgun (WGS) entry which is preliminary data.</text>
</comment>
<gene>
    <name evidence="1" type="ORF">BN9_133140</name>
</gene>
<protein>
    <submittedName>
        <fullName evidence="1">Uncharacterized protein</fullName>
    </submittedName>
</protein>
<dbReference type="AlphaFoldDB" id="A0A024FX42"/>
<dbReference type="EMBL" id="CAIX01001578">
    <property type="protein sequence ID" value="CCI11690.1"/>
    <property type="molecule type" value="Genomic_DNA"/>
</dbReference>
<keyword evidence="2" id="KW-1185">Reference proteome</keyword>
<evidence type="ECO:0000313" key="2">
    <source>
        <dbReference type="Proteomes" id="UP000053237"/>
    </source>
</evidence>
<reference evidence="1 2" key="1">
    <citation type="submission" date="2012-05" db="EMBL/GenBank/DDBJ databases">
        <title>Recombination and specialization in a pathogen metapopulation.</title>
        <authorList>
            <person name="Gardiner A."/>
            <person name="Kemen E."/>
            <person name="Schultz-Larsen T."/>
            <person name="MacLean D."/>
            <person name="Van Oosterhout C."/>
            <person name="Jones J.D.G."/>
        </authorList>
    </citation>
    <scope>NUCLEOTIDE SEQUENCE [LARGE SCALE GENOMIC DNA]</scope>
    <source>
        <strain evidence="1 2">Ac Nc2</strain>
    </source>
</reference>